<dbReference type="Proteomes" id="UP000010880">
    <property type="component" value="Chromosome"/>
</dbReference>
<dbReference type="AlphaFoldDB" id="L0K745"/>
<protein>
    <submittedName>
        <fullName evidence="1">Uncharacterized protein</fullName>
    </submittedName>
</protein>
<evidence type="ECO:0000313" key="1">
    <source>
        <dbReference type="EMBL" id="AGB40350.1"/>
    </source>
</evidence>
<sequence>MKKTLIYGLIFIAVITWSTSTTLAVDMTGKNGIEVFGPGKLLVRNWKSDNLEYGWFISAGYYDDLEIMMPI</sequence>
<dbReference type="RefSeq" id="WP_015326076.1">
    <property type="nucleotide sequence ID" value="NC_019978.1"/>
</dbReference>
<gene>
    <name evidence="1" type="ordered locus">Halha_0344</name>
</gene>
<dbReference type="KEGG" id="hhl:Halha_0344"/>
<evidence type="ECO:0000313" key="2">
    <source>
        <dbReference type="Proteomes" id="UP000010880"/>
    </source>
</evidence>
<accession>L0K745</accession>
<organism evidence="1 2">
    <name type="scientific">Halobacteroides halobius (strain ATCC 35273 / DSM 5150 / MD-1)</name>
    <dbReference type="NCBI Taxonomy" id="748449"/>
    <lineage>
        <taxon>Bacteria</taxon>
        <taxon>Bacillati</taxon>
        <taxon>Bacillota</taxon>
        <taxon>Clostridia</taxon>
        <taxon>Halanaerobiales</taxon>
        <taxon>Halobacteroidaceae</taxon>
        <taxon>Halobacteroides</taxon>
    </lineage>
</organism>
<dbReference type="HOGENOM" id="CLU_2734426_0_0_9"/>
<reference evidence="2" key="1">
    <citation type="submission" date="2012-02" db="EMBL/GenBank/DDBJ databases">
        <title>The complete genome of Halobacteroides halobius DSM 5150.</title>
        <authorList>
            <person name="Lucas S."/>
            <person name="Copeland A."/>
            <person name="Lapidus A."/>
            <person name="Glavina del Rio T."/>
            <person name="Dalin E."/>
            <person name="Tice H."/>
            <person name="Bruce D."/>
            <person name="Goodwin L."/>
            <person name="Pitluck S."/>
            <person name="Peters L."/>
            <person name="Mikhailova N."/>
            <person name="Gu W."/>
            <person name="Kyrpides N."/>
            <person name="Mavromatis K."/>
            <person name="Ivanova N."/>
            <person name="Brettin T."/>
            <person name="Detter J.C."/>
            <person name="Han C."/>
            <person name="Larimer F."/>
            <person name="Land M."/>
            <person name="Hauser L."/>
            <person name="Markowitz V."/>
            <person name="Cheng J.-F."/>
            <person name="Hugenholtz P."/>
            <person name="Woyke T."/>
            <person name="Wu D."/>
            <person name="Tindall B."/>
            <person name="Pomrenke H."/>
            <person name="Brambilla E."/>
            <person name="Klenk H.-P."/>
            <person name="Eisen J.A."/>
        </authorList>
    </citation>
    <scope>NUCLEOTIDE SEQUENCE [LARGE SCALE GENOMIC DNA]</scope>
    <source>
        <strain evidence="2">ATCC 35273 / DSM 5150 / MD-1</strain>
    </source>
</reference>
<dbReference type="STRING" id="748449.Halha_0344"/>
<name>L0K745_HALHC</name>
<proteinExistence type="predicted"/>
<keyword evidence="2" id="KW-1185">Reference proteome</keyword>
<dbReference type="EMBL" id="CP003359">
    <property type="protein sequence ID" value="AGB40350.1"/>
    <property type="molecule type" value="Genomic_DNA"/>
</dbReference>